<dbReference type="STRING" id="307972.A0A2G8KEC2"/>
<protein>
    <submittedName>
        <fullName evidence="3">Uncharacterized protein</fullName>
    </submittedName>
</protein>
<gene>
    <name evidence="3" type="ORF">BSL78_16803</name>
</gene>
<dbReference type="GO" id="GO:0005737">
    <property type="term" value="C:cytoplasm"/>
    <property type="evidence" value="ECO:0007669"/>
    <property type="project" value="TreeGrafter"/>
</dbReference>
<reference evidence="3 4" key="1">
    <citation type="journal article" date="2017" name="PLoS Biol.">
        <title>The sea cucumber genome provides insights into morphological evolution and visceral regeneration.</title>
        <authorList>
            <person name="Zhang X."/>
            <person name="Sun L."/>
            <person name="Yuan J."/>
            <person name="Sun Y."/>
            <person name="Gao Y."/>
            <person name="Zhang L."/>
            <person name="Li S."/>
            <person name="Dai H."/>
            <person name="Hamel J.F."/>
            <person name="Liu C."/>
            <person name="Yu Y."/>
            <person name="Liu S."/>
            <person name="Lin W."/>
            <person name="Guo K."/>
            <person name="Jin S."/>
            <person name="Xu P."/>
            <person name="Storey K.B."/>
            <person name="Huan P."/>
            <person name="Zhang T."/>
            <person name="Zhou Y."/>
            <person name="Zhang J."/>
            <person name="Lin C."/>
            <person name="Li X."/>
            <person name="Xing L."/>
            <person name="Huo D."/>
            <person name="Sun M."/>
            <person name="Wang L."/>
            <person name="Mercier A."/>
            <person name="Li F."/>
            <person name="Yang H."/>
            <person name="Xiang J."/>
        </authorList>
    </citation>
    <scope>NUCLEOTIDE SEQUENCE [LARGE SCALE GENOMIC DNA]</scope>
    <source>
        <strain evidence="3">Shaxun</strain>
        <tissue evidence="3">Muscle</tissue>
    </source>
</reference>
<feature type="compositionally biased region" description="Basic residues" evidence="2">
    <location>
        <begin position="14"/>
        <end position="24"/>
    </location>
</feature>
<feature type="compositionally biased region" description="Low complexity" evidence="2">
    <location>
        <begin position="166"/>
        <end position="185"/>
    </location>
</feature>
<dbReference type="OrthoDB" id="10054324at2759"/>
<feature type="region of interest" description="Disordered" evidence="2">
    <location>
        <begin position="97"/>
        <end position="193"/>
    </location>
</feature>
<evidence type="ECO:0000313" key="3">
    <source>
        <dbReference type="EMBL" id="PIK46315.1"/>
    </source>
</evidence>
<proteinExistence type="inferred from homology"/>
<dbReference type="AlphaFoldDB" id="A0A2G8KEC2"/>
<feature type="compositionally biased region" description="Acidic residues" evidence="2">
    <location>
        <begin position="107"/>
        <end position="118"/>
    </location>
</feature>
<organism evidence="3 4">
    <name type="scientific">Stichopus japonicus</name>
    <name type="common">Sea cucumber</name>
    <dbReference type="NCBI Taxonomy" id="307972"/>
    <lineage>
        <taxon>Eukaryota</taxon>
        <taxon>Metazoa</taxon>
        <taxon>Echinodermata</taxon>
        <taxon>Eleutherozoa</taxon>
        <taxon>Echinozoa</taxon>
        <taxon>Holothuroidea</taxon>
        <taxon>Aspidochirotacea</taxon>
        <taxon>Aspidochirotida</taxon>
        <taxon>Stichopodidae</taxon>
        <taxon>Apostichopus</taxon>
    </lineage>
</organism>
<feature type="region of interest" description="Disordered" evidence="2">
    <location>
        <begin position="1"/>
        <end position="67"/>
    </location>
</feature>
<comment type="caution">
    <text evidence="3">The sequence shown here is derived from an EMBL/GenBank/DDBJ whole genome shotgun (WGS) entry which is preliminary data.</text>
</comment>
<keyword evidence="4" id="KW-1185">Reference proteome</keyword>
<comment type="similarity">
    <text evidence="1">Belongs to the CDV3 family.</text>
</comment>
<name>A0A2G8KEC2_STIJA</name>
<dbReference type="PANTHER" id="PTHR16284">
    <property type="entry name" value="PROTEIN CDV3 HOMOLOG"/>
    <property type="match status" value="1"/>
</dbReference>
<dbReference type="Proteomes" id="UP000230750">
    <property type="component" value="Unassembled WGS sequence"/>
</dbReference>
<feature type="compositionally biased region" description="Basic and acidic residues" evidence="2">
    <location>
        <begin position="40"/>
        <end position="60"/>
    </location>
</feature>
<dbReference type="PANTHER" id="PTHR16284:SF13">
    <property type="entry name" value="PROTEIN CDV3 HOMOLOG"/>
    <property type="match status" value="1"/>
</dbReference>
<dbReference type="EMBL" id="MRZV01000652">
    <property type="protein sequence ID" value="PIK46315.1"/>
    <property type="molecule type" value="Genomic_DNA"/>
</dbReference>
<evidence type="ECO:0000256" key="1">
    <source>
        <dbReference type="ARBA" id="ARBA00006062"/>
    </source>
</evidence>
<evidence type="ECO:0000256" key="2">
    <source>
        <dbReference type="SAM" id="MobiDB-lite"/>
    </source>
</evidence>
<accession>A0A2G8KEC2</accession>
<sequence>MSEKSLDDFFAKKDKGKKGKKNKAKFTTTDEIAKNLTSGEEPRKTQKKLDKDKKNDEKGLEVTPASGVVIENPTEEWKEEDNKEVDYSDLKIQSLQVSEEAMKAESEDGEEEEFDEFGELIKSKTQAASGPWKTATDPDGTGAQPETTVAESKDEPVHIKGGVYVPPSRRSASSSAPTQSSSQRARILRGKKKAPEINCEQEFPSLAASADILKYTDKKEDRTFETVTRGGPKSDGSTLGGQDCPLITDTYRWTVIDVGCKLVKRWFAPILCITMTNRTSSIEYSFSTSFNQRMLRKGQYFSGFYRDTTISGRKIEFLIPSGNGNCLTIGVDDRCKFPYCKS</sequence>
<dbReference type="Pfam" id="PF15359">
    <property type="entry name" value="CDV3"/>
    <property type="match status" value="1"/>
</dbReference>
<feature type="compositionally biased region" description="Polar residues" evidence="2">
    <location>
        <begin position="27"/>
        <end position="38"/>
    </location>
</feature>
<feature type="compositionally biased region" description="Basic and acidic residues" evidence="2">
    <location>
        <begin position="1"/>
        <end position="13"/>
    </location>
</feature>
<dbReference type="InterPro" id="IPR026806">
    <property type="entry name" value="CDV3"/>
</dbReference>
<evidence type="ECO:0000313" key="4">
    <source>
        <dbReference type="Proteomes" id="UP000230750"/>
    </source>
</evidence>